<protein>
    <submittedName>
        <fullName evidence="2">Uncharacterized protein</fullName>
    </submittedName>
</protein>
<organism evidence="2 3">
    <name type="scientific">Paramecium octaurelia</name>
    <dbReference type="NCBI Taxonomy" id="43137"/>
    <lineage>
        <taxon>Eukaryota</taxon>
        <taxon>Sar</taxon>
        <taxon>Alveolata</taxon>
        <taxon>Ciliophora</taxon>
        <taxon>Intramacronucleata</taxon>
        <taxon>Oligohymenophorea</taxon>
        <taxon>Peniculida</taxon>
        <taxon>Parameciidae</taxon>
        <taxon>Paramecium</taxon>
    </lineage>
</organism>
<feature type="region of interest" description="Disordered" evidence="1">
    <location>
        <begin position="1"/>
        <end position="32"/>
    </location>
</feature>
<sequence>MKNKNKLSEESSVYRNVPTATQEQNTRRNSYSVPSNNTVIQQIFHFYTKQTYAIGVNATFDRQSQESNQLNLAKFFHFCRDFNIKFLNKQELQDLFKKCATNGQNINLQQFEQLFSLLALYRGIDLCEFYSELGFDVWLKNQKKMKLLGKPFYMKDDRQRFTKDELHYEFKLFHPDIKDENLIKEILRQRKLKSENNKNNEREKKTKQKLQFELKFTSGTELIEKYPEKIQLIQQLQKKKVTQHISNFKPLTKLTYSLNAAPKEQIYKKKTPIVTWDALNAIIPNDDLILSLIGPQQEEDSYLSKLESGNNSSINQHQTFLQNNSNLSQKVRSMSDSNPNYARDNNQIISERQHQPKLNYQESPRIKPRLRYNILEQSPMQVDLSNISNQVDKSPLKTKLNISILKRANEIQQLEGLKQKYLLDQILNNQLKKEQLKKSKVIHI</sequence>
<evidence type="ECO:0000256" key="1">
    <source>
        <dbReference type="SAM" id="MobiDB-lite"/>
    </source>
</evidence>
<dbReference type="OMA" id="QIFHFYT"/>
<feature type="compositionally biased region" description="Polar residues" evidence="1">
    <location>
        <begin position="10"/>
        <end position="32"/>
    </location>
</feature>
<name>A0A8S1VB47_PAROT</name>
<dbReference type="AlphaFoldDB" id="A0A8S1VB47"/>
<dbReference type="EMBL" id="CAJJDP010000063">
    <property type="protein sequence ID" value="CAD8174788.1"/>
    <property type="molecule type" value="Genomic_DNA"/>
</dbReference>
<evidence type="ECO:0000313" key="2">
    <source>
        <dbReference type="EMBL" id="CAD8174788.1"/>
    </source>
</evidence>
<dbReference type="OrthoDB" id="313601at2759"/>
<gene>
    <name evidence="2" type="ORF">POCTA_138.1.T0640162</name>
</gene>
<dbReference type="Proteomes" id="UP000683925">
    <property type="component" value="Unassembled WGS sequence"/>
</dbReference>
<evidence type="ECO:0000313" key="3">
    <source>
        <dbReference type="Proteomes" id="UP000683925"/>
    </source>
</evidence>
<comment type="caution">
    <text evidence="2">The sequence shown here is derived from an EMBL/GenBank/DDBJ whole genome shotgun (WGS) entry which is preliminary data.</text>
</comment>
<accession>A0A8S1VB47</accession>
<keyword evidence="3" id="KW-1185">Reference proteome</keyword>
<reference evidence="2" key="1">
    <citation type="submission" date="2021-01" db="EMBL/GenBank/DDBJ databases">
        <authorList>
            <consortium name="Genoscope - CEA"/>
            <person name="William W."/>
        </authorList>
    </citation>
    <scope>NUCLEOTIDE SEQUENCE</scope>
</reference>
<proteinExistence type="predicted"/>